<evidence type="ECO:0000313" key="3">
    <source>
        <dbReference type="Proteomes" id="UP000320762"/>
    </source>
</evidence>
<sequence length="398" mass="45185">MLEYKIHFNERKCVMSGAITKLSRAWLIPDEVADEEEHEVAVKEWMFGLPRGGLPFYLTSPANGMVLRDDICNMYSHGEFVLVPTFKTFLDTMKFIEGIKSRKESDRSPRCPHTLASPSGLYRYVFIAYSKAARALQTQLKLQPQSNEDLNGGFTPLDGKPYVAGSEQYPILECYAHPFSISAYADKAFSMRRRTPITDQWYALTRRILEQWEQKLIQPPQWFVDEPLIGEDDSELSATEAMGYCLLPPNDPVGAKPLTVVAVDGDHHDEHYWQKVGSWVDNVDPNAPDPNAPLPSEQDSKTSTVRTKQSLQRSPLKLRRSYRLRAKACPYASASPDRCPYPPSPPRRAASALRYRDVVRNPPAWAKRDGEFPTPTFSSNDWAYFSYRIALNARPATT</sequence>
<name>A0A550C943_9AGAR</name>
<organism evidence="2 3">
    <name type="scientific">Schizophyllum amplum</name>
    <dbReference type="NCBI Taxonomy" id="97359"/>
    <lineage>
        <taxon>Eukaryota</taxon>
        <taxon>Fungi</taxon>
        <taxon>Dikarya</taxon>
        <taxon>Basidiomycota</taxon>
        <taxon>Agaricomycotina</taxon>
        <taxon>Agaricomycetes</taxon>
        <taxon>Agaricomycetidae</taxon>
        <taxon>Agaricales</taxon>
        <taxon>Schizophyllaceae</taxon>
        <taxon>Schizophyllum</taxon>
    </lineage>
</organism>
<feature type="compositionally biased region" description="Polar residues" evidence="1">
    <location>
        <begin position="301"/>
        <end position="312"/>
    </location>
</feature>
<accession>A0A550C943</accession>
<feature type="region of interest" description="Disordered" evidence="1">
    <location>
        <begin position="280"/>
        <end position="312"/>
    </location>
</feature>
<gene>
    <name evidence="2" type="ORF">BD626DRAFT_405855</name>
</gene>
<dbReference type="EMBL" id="VDMD01000017">
    <property type="protein sequence ID" value="TRM61320.1"/>
    <property type="molecule type" value="Genomic_DNA"/>
</dbReference>
<dbReference type="AlphaFoldDB" id="A0A550C943"/>
<keyword evidence="3" id="KW-1185">Reference proteome</keyword>
<proteinExistence type="predicted"/>
<evidence type="ECO:0000256" key="1">
    <source>
        <dbReference type="SAM" id="MobiDB-lite"/>
    </source>
</evidence>
<comment type="caution">
    <text evidence="2">The sequence shown here is derived from an EMBL/GenBank/DDBJ whole genome shotgun (WGS) entry which is preliminary data.</text>
</comment>
<protein>
    <submittedName>
        <fullName evidence="2">Uncharacterized protein</fullName>
    </submittedName>
</protein>
<evidence type="ECO:0000313" key="2">
    <source>
        <dbReference type="EMBL" id="TRM61320.1"/>
    </source>
</evidence>
<dbReference type="Proteomes" id="UP000320762">
    <property type="component" value="Unassembled WGS sequence"/>
</dbReference>
<reference evidence="2 3" key="1">
    <citation type="journal article" date="2019" name="New Phytol.">
        <title>Comparative genomics reveals unique wood-decay strategies and fruiting body development in the Schizophyllaceae.</title>
        <authorList>
            <person name="Almasi E."/>
            <person name="Sahu N."/>
            <person name="Krizsan K."/>
            <person name="Balint B."/>
            <person name="Kovacs G.M."/>
            <person name="Kiss B."/>
            <person name="Cseklye J."/>
            <person name="Drula E."/>
            <person name="Henrissat B."/>
            <person name="Nagy I."/>
            <person name="Chovatia M."/>
            <person name="Adam C."/>
            <person name="LaButti K."/>
            <person name="Lipzen A."/>
            <person name="Riley R."/>
            <person name="Grigoriev I.V."/>
            <person name="Nagy L.G."/>
        </authorList>
    </citation>
    <scope>NUCLEOTIDE SEQUENCE [LARGE SCALE GENOMIC DNA]</scope>
    <source>
        <strain evidence="2 3">NL-1724</strain>
    </source>
</reference>